<dbReference type="EMBL" id="ML179094">
    <property type="protein sequence ID" value="THV01124.1"/>
    <property type="molecule type" value="Genomic_DNA"/>
</dbReference>
<dbReference type="AlphaFoldDB" id="A0A4S8MG73"/>
<evidence type="ECO:0000313" key="3">
    <source>
        <dbReference type="EMBL" id="THV01124.1"/>
    </source>
</evidence>
<feature type="region of interest" description="Disordered" evidence="2">
    <location>
        <begin position="58"/>
        <end position="140"/>
    </location>
</feature>
<name>A0A4S8MG73_DENBC</name>
<feature type="coiled-coil region" evidence="1">
    <location>
        <begin position="167"/>
        <end position="201"/>
    </location>
</feature>
<protein>
    <submittedName>
        <fullName evidence="3">Uncharacterized protein</fullName>
    </submittedName>
</protein>
<accession>A0A4S8MG73</accession>
<dbReference type="OrthoDB" id="2960209at2759"/>
<sequence length="210" mass="23768">MPPFHFHHFYSNVYRRPRAGRSLLWFIVGAGAATWYHKHRDIERARYWGHGPQAFNREYGPGPGRQESLGRSGNVNAGPVEASWSVEVTSEPRGWSWPSNSSWEGRSWGWGPSGPGGPPQAGDTATNSPVTPPPDQDPSVLVRERERIIDMSRHIGNTVNDLSESTLETLMDSAAALKAKLAEQRRHQEQLELQLKKEEEYRRMNPPRHV</sequence>
<dbReference type="Proteomes" id="UP000297245">
    <property type="component" value="Unassembled WGS sequence"/>
</dbReference>
<reference evidence="3 4" key="1">
    <citation type="journal article" date="2019" name="Nat. Ecol. Evol.">
        <title>Megaphylogeny resolves global patterns of mushroom evolution.</title>
        <authorList>
            <person name="Varga T."/>
            <person name="Krizsan K."/>
            <person name="Foldi C."/>
            <person name="Dima B."/>
            <person name="Sanchez-Garcia M."/>
            <person name="Sanchez-Ramirez S."/>
            <person name="Szollosi G.J."/>
            <person name="Szarkandi J.G."/>
            <person name="Papp V."/>
            <person name="Albert L."/>
            <person name="Andreopoulos W."/>
            <person name="Angelini C."/>
            <person name="Antonin V."/>
            <person name="Barry K.W."/>
            <person name="Bougher N.L."/>
            <person name="Buchanan P."/>
            <person name="Buyck B."/>
            <person name="Bense V."/>
            <person name="Catcheside P."/>
            <person name="Chovatia M."/>
            <person name="Cooper J."/>
            <person name="Damon W."/>
            <person name="Desjardin D."/>
            <person name="Finy P."/>
            <person name="Geml J."/>
            <person name="Haridas S."/>
            <person name="Hughes K."/>
            <person name="Justo A."/>
            <person name="Karasinski D."/>
            <person name="Kautmanova I."/>
            <person name="Kiss B."/>
            <person name="Kocsube S."/>
            <person name="Kotiranta H."/>
            <person name="LaButti K.M."/>
            <person name="Lechner B.E."/>
            <person name="Liimatainen K."/>
            <person name="Lipzen A."/>
            <person name="Lukacs Z."/>
            <person name="Mihaltcheva S."/>
            <person name="Morgado L.N."/>
            <person name="Niskanen T."/>
            <person name="Noordeloos M.E."/>
            <person name="Ohm R.A."/>
            <person name="Ortiz-Santana B."/>
            <person name="Ovrebo C."/>
            <person name="Racz N."/>
            <person name="Riley R."/>
            <person name="Savchenko A."/>
            <person name="Shiryaev A."/>
            <person name="Soop K."/>
            <person name="Spirin V."/>
            <person name="Szebenyi C."/>
            <person name="Tomsovsky M."/>
            <person name="Tulloss R.E."/>
            <person name="Uehling J."/>
            <person name="Grigoriev I.V."/>
            <person name="Vagvolgyi C."/>
            <person name="Papp T."/>
            <person name="Martin F.M."/>
            <person name="Miettinen O."/>
            <person name="Hibbett D.S."/>
            <person name="Nagy L.G."/>
        </authorList>
    </citation>
    <scope>NUCLEOTIDE SEQUENCE [LARGE SCALE GENOMIC DNA]</scope>
    <source>
        <strain evidence="3 4">CBS 962.96</strain>
    </source>
</reference>
<feature type="compositionally biased region" description="Low complexity" evidence="2">
    <location>
        <begin position="101"/>
        <end position="110"/>
    </location>
</feature>
<evidence type="ECO:0000313" key="4">
    <source>
        <dbReference type="Proteomes" id="UP000297245"/>
    </source>
</evidence>
<evidence type="ECO:0000256" key="2">
    <source>
        <dbReference type="SAM" id="MobiDB-lite"/>
    </source>
</evidence>
<proteinExistence type="predicted"/>
<evidence type="ECO:0000256" key="1">
    <source>
        <dbReference type="SAM" id="Coils"/>
    </source>
</evidence>
<gene>
    <name evidence="3" type="ORF">K435DRAFT_963670</name>
</gene>
<keyword evidence="1" id="KW-0175">Coiled coil</keyword>
<organism evidence="3 4">
    <name type="scientific">Dendrothele bispora (strain CBS 962.96)</name>
    <dbReference type="NCBI Taxonomy" id="1314807"/>
    <lineage>
        <taxon>Eukaryota</taxon>
        <taxon>Fungi</taxon>
        <taxon>Dikarya</taxon>
        <taxon>Basidiomycota</taxon>
        <taxon>Agaricomycotina</taxon>
        <taxon>Agaricomycetes</taxon>
        <taxon>Agaricomycetidae</taxon>
        <taxon>Agaricales</taxon>
        <taxon>Agaricales incertae sedis</taxon>
        <taxon>Dendrothele</taxon>
    </lineage>
</organism>
<keyword evidence="4" id="KW-1185">Reference proteome</keyword>